<feature type="region of interest" description="Disordered" evidence="5">
    <location>
        <begin position="520"/>
        <end position="543"/>
    </location>
</feature>
<evidence type="ECO:0000256" key="6">
    <source>
        <dbReference type="SAM" id="Phobius"/>
    </source>
</evidence>
<dbReference type="STRING" id="546991.N1JBK1"/>
<proteinExistence type="predicted"/>
<comment type="subcellular location">
    <subcellularLocation>
        <location evidence="1">Membrane</location>
        <topology evidence="1">Multi-pass membrane protein</topology>
    </subcellularLocation>
</comment>
<accession>N1JBK1</accession>
<evidence type="ECO:0000256" key="4">
    <source>
        <dbReference type="ARBA" id="ARBA00023136"/>
    </source>
</evidence>
<reference evidence="7 8" key="1">
    <citation type="journal article" date="2010" name="Science">
        <title>Genome expansion and gene loss in powdery mildew fungi reveal tradeoffs in extreme parasitism.</title>
        <authorList>
            <person name="Spanu P.D."/>
            <person name="Abbott J.C."/>
            <person name="Amselem J."/>
            <person name="Burgis T.A."/>
            <person name="Soanes D.M."/>
            <person name="Stueber K."/>
            <person name="Ver Loren van Themaat E."/>
            <person name="Brown J.K.M."/>
            <person name="Butcher S.A."/>
            <person name="Gurr S.J."/>
            <person name="Lebrun M.-H."/>
            <person name="Ridout C.J."/>
            <person name="Schulze-Lefert P."/>
            <person name="Talbot N.J."/>
            <person name="Ahmadinejad N."/>
            <person name="Ametz C."/>
            <person name="Barton G.R."/>
            <person name="Benjdia M."/>
            <person name="Bidzinski P."/>
            <person name="Bindschedler L.V."/>
            <person name="Both M."/>
            <person name="Brewer M.T."/>
            <person name="Cadle-Davidson L."/>
            <person name="Cadle-Davidson M.M."/>
            <person name="Collemare J."/>
            <person name="Cramer R."/>
            <person name="Frenkel O."/>
            <person name="Godfrey D."/>
            <person name="Harriman J."/>
            <person name="Hoede C."/>
            <person name="King B.C."/>
            <person name="Klages S."/>
            <person name="Kleemann J."/>
            <person name="Knoll D."/>
            <person name="Koti P.S."/>
            <person name="Kreplak J."/>
            <person name="Lopez-Ruiz F.J."/>
            <person name="Lu X."/>
            <person name="Maekawa T."/>
            <person name="Mahanil S."/>
            <person name="Micali C."/>
            <person name="Milgroom M.G."/>
            <person name="Montana G."/>
            <person name="Noir S."/>
            <person name="O'Connell R.J."/>
            <person name="Oberhaensli S."/>
            <person name="Parlange F."/>
            <person name="Pedersen C."/>
            <person name="Quesneville H."/>
            <person name="Reinhardt R."/>
            <person name="Rott M."/>
            <person name="Sacristan S."/>
            <person name="Schmidt S.M."/>
            <person name="Schoen M."/>
            <person name="Skamnioti P."/>
            <person name="Sommer H."/>
            <person name="Stephens A."/>
            <person name="Takahara H."/>
            <person name="Thordal-Christensen H."/>
            <person name="Vigouroux M."/>
            <person name="Wessling R."/>
            <person name="Wicker T."/>
            <person name="Panstruga R."/>
        </authorList>
    </citation>
    <scope>NUCLEOTIDE SEQUENCE [LARGE SCALE GENOMIC DNA]</scope>
    <source>
        <strain evidence="7">DH14</strain>
    </source>
</reference>
<dbReference type="InParanoid" id="N1JBK1"/>
<keyword evidence="3 6" id="KW-1133">Transmembrane helix</keyword>
<comment type="caution">
    <text evidence="7">The sequence shown here is derived from an EMBL/GenBank/DDBJ whole genome shotgun (WGS) entry which is preliminary data.</text>
</comment>
<protein>
    <submittedName>
        <fullName evidence="7">Organic solute transporter protein</fullName>
    </submittedName>
</protein>
<gene>
    <name evidence="7" type="ORF">BGHDH14_bgh02152</name>
</gene>
<evidence type="ECO:0000256" key="5">
    <source>
        <dbReference type="SAM" id="MobiDB-lite"/>
    </source>
</evidence>
<dbReference type="PANTHER" id="PTHR23423">
    <property type="entry name" value="ORGANIC SOLUTE TRANSPORTER-RELATED"/>
    <property type="match status" value="1"/>
</dbReference>
<keyword evidence="4 6" id="KW-0472">Membrane</keyword>
<dbReference type="AlphaFoldDB" id="N1JBK1"/>
<feature type="region of interest" description="Disordered" evidence="5">
    <location>
        <begin position="1"/>
        <end position="32"/>
    </location>
</feature>
<dbReference type="InterPro" id="IPR005178">
    <property type="entry name" value="Ostalpha/TMEM184C"/>
</dbReference>
<dbReference type="Pfam" id="PF03619">
    <property type="entry name" value="Solute_trans_a"/>
    <property type="match status" value="1"/>
</dbReference>
<evidence type="ECO:0000256" key="1">
    <source>
        <dbReference type="ARBA" id="ARBA00004141"/>
    </source>
</evidence>
<organism evidence="7 8">
    <name type="scientific">Blumeria graminis f. sp. hordei (strain DH14)</name>
    <name type="common">Barley powdery mildew</name>
    <name type="synonym">Oidium monilioides f. sp. hordei</name>
    <dbReference type="NCBI Taxonomy" id="546991"/>
    <lineage>
        <taxon>Eukaryota</taxon>
        <taxon>Fungi</taxon>
        <taxon>Dikarya</taxon>
        <taxon>Ascomycota</taxon>
        <taxon>Pezizomycotina</taxon>
        <taxon>Leotiomycetes</taxon>
        <taxon>Erysiphales</taxon>
        <taxon>Erysiphaceae</taxon>
        <taxon>Blumeria</taxon>
        <taxon>Blumeria hordei</taxon>
    </lineage>
</organism>
<dbReference type="GO" id="GO:0016020">
    <property type="term" value="C:membrane"/>
    <property type="evidence" value="ECO:0007669"/>
    <property type="project" value="UniProtKB-SubCell"/>
</dbReference>
<feature type="region of interest" description="Disordered" evidence="5">
    <location>
        <begin position="404"/>
        <end position="466"/>
    </location>
</feature>
<evidence type="ECO:0000313" key="8">
    <source>
        <dbReference type="Proteomes" id="UP000015441"/>
    </source>
</evidence>
<feature type="transmembrane region" description="Helical" evidence="6">
    <location>
        <begin position="51"/>
        <end position="75"/>
    </location>
</feature>
<dbReference type="HOGENOM" id="CLU_012923_5_1_1"/>
<keyword evidence="2 6" id="KW-0812">Transmembrane</keyword>
<feature type="transmembrane region" description="Helical" evidence="6">
    <location>
        <begin position="257"/>
        <end position="281"/>
    </location>
</feature>
<dbReference type="EMBL" id="CAUH01003831">
    <property type="protein sequence ID" value="CCU77614.1"/>
    <property type="molecule type" value="Genomic_DNA"/>
</dbReference>
<feature type="transmembrane region" description="Helical" evidence="6">
    <location>
        <begin position="301"/>
        <end position="325"/>
    </location>
</feature>
<feature type="transmembrane region" description="Helical" evidence="6">
    <location>
        <begin position="188"/>
        <end position="209"/>
    </location>
</feature>
<dbReference type="Proteomes" id="UP000015441">
    <property type="component" value="Unassembled WGS sequence"/>
</dbReference>
<sequence length="543" mass="60997">MELTSNQTCNTTLEVMRSKPASPSTPPNRANPKAVGGSEVALIGNLSFHDLGVIVAASAAAIAIMTSLYLIFMHATHYTKPNEQRHIIRILFMVPIYSTSALLSFMFYWHAIYFQVLSDCYEAFAIASFFALLCHYIAPNLHEQKKYFRSIEPKAWVWPVDWLKLCCIRVWRTPRNGLTWFNIIWSGVYQYCFIRVAMTIVAVVTQYYGRYCESSHSPVFAHIWVLVIEGSAVTIAMYCIVQFYIQLSVELEAQKPFIKVLAIKLVIFLSFWQTFLISILTSEAFQAIKPNPTISYPDLKVGIPSLLLCIEMAVFSILHLFAFSYKQYVSEPSTMSSLNDEARTTIVGPNQGGPAGLLALADAMNPWDLVKGFARAIPWLLVGHKQRDTNGPLKSSETDLHLHTEMSLEPQHSRQNSLVPVGPRRPSRNVVINNSGIKNPAFGPATRINSRVSHTGPYVPARQRYDNDGYEITTHAAPGNHKSLALDPRDDPFQNHVIEEPFTSESISQAYLVEKRIARQNTIASSPTRQSMGADEPKKGDYD</sequence>
<feature type="transmembrane region" description="Helical" evidence="6">
    <location>
        <begin position="87"/>
        <end position="109"/>
    </location>
</feature>
<feature type="transmembrane region" description="Helical" evidence="6">
    <location>
        <begin position="221"/>
        <end position="245"/>
    </location>
</feature>
<feature type="compositionally biased region" description="Polar residues" evidence="5">
    <location>
        <begin position="1"/>
        <end position="13"/>
    </location>
</feature>
<dbReference type="OrthoDB" id="5348404at2759"/>
<name>N1JBK1_BLUG1</name>
<evidence type="ECO:0000256" key="3">
    <source>
        <dbReference type="ARBA" id="ARBA00022989"/>
    </source>
</evidence>
<feature type="compositionally biased region" description="Polar residues" evidence="5">
    <location>
        <begin position="520"/>
        <end position="531"/>
    </location>
</feature>
<evidence type="ECO:0000313" key="7">
    <source>
        <dbReference type="EMBL" id="CCU77614.1"/>
    </source>
</evidence>
<dbReference type="SMART" id="SM01417">
    <property type="entry name" value="Solute_trans_a"/>
    <property type="match status" value="1"/>
</dbReference>
<evidence type="ECO:0000256" key="2">
    <source>
        <dbReference type="ARBA" id="ARBA00022692"/>
    </source>
</evidence>
<feature type="transmembrane region" description="Helical" evidence="6">
    <location>
        <begin position="121"/>
        <end position="138"/>
    </location>
</feature>
<dbReference type="eggNOG" id="KOG2641">
    <property type="taxonomic scope" value="Eukaryota"/>
</dbReference>
<keyword evidence="8" id="KW-1185">Reference proteome</keyword>